<dbReference type="PANTHER" id="PTHR43679:SF2">
    <property type="entry name" value="OCTANOYL-[GCVH]:PROTEIN N-OCTANOYLTRANSFERASE"/>
    <property type="match status" value="1"/>
</dbReference>
<evidence type="ECO:0000313" key="2">
    <source>
        <dbReference type="EMBL" id="PXW42829.1"/>
    </source>
</evidence>
<dbReference type="SUPFAM" id="SSF55681">
    <property type="entry name" value="Class II aaRS and biotin synthetases"/>
    <property type="match status" value="1"/>
</dbReference>
<dbReference type="Proteomes" id="UP000247485">
    <property type="component" value="Unassembled WGS sequence"/>
</dbReference>
<dbReference type="RefSeq" id="WP_110275425.1">
    <property type="nucleotide sequence ID" value="NZ_QJJG01000013.1"/>
</dbReference>
<evidence type="ECO:0000259" key="1">
    <source>
        <dbReference type="PROSITE" id="PS51733"/>
    </source>
</evidence>
<dbReference type="GO" id="GO:0016874">
    <property type="term" value="F:ligase activity"/>
    <property type="evidence" value="ECO:0007669"/>
    <property type="project" value="UniProtKB-KW"/>
</dbReference>
<dbReference type="InterPro" id="IPR050664">
    <property type="entry name" value="Octanoyltrans_LipM/LipL"/>
</dbReference>
<comment type="caution">
    <text evidence="2">The sequence shown here is derived from an EMBL/GenBank/DDBJ whole genome shotgun (WGS) entry which is preliminary data.</text>
</comment>
<dbReference type="AlphaFoldDB" id="A0A318FQ53"/>
<reference evidence="2 3" key="1">
    <citation type="submission" date="2018-05" db="EMBL/GenBank/DDBJ databases">
        <title>Freshwater and sediment microbial communities from various areas in North America, analyzing microbe dynamics in response to fracking.</title>
        <authorList>
            <person name="Lamendella R."/>
        </authorList>
    </citation>
    <scope>NUCLEOTIDE SEQUENCE [LARGE SCALE GENOMIC DNA]</scope>
    <source>
        <strain evidence="2 3">67</strain>
    </source>
</reference>
<evidence type="ECO:0000313" key="3">
    <source>
        <dbReference type="Proteomes" id="UP000247485"/>
    </source>
</evidence>
<dbReference type="InterPro" id="IPR004143">
    <property type="entry name" value="BPL_LPL_catalytic"/>
</dbReference>
<name>A0A318FQ53_KLEOX</name>
<dbReference type="PROSITE" id="PS51733">
    <property type="entry name" value="BPL_LPL_CATALYTIC"/>
    <property type="match status" value="1"/>
</dbReference>
<feature type="domain" description="BPL/LPL catalytic" evidence="1">
    <location>
        <begin position="40"/>
        <end position="240"/>
    </location>
</feature>
<sequence>MTQDSRGEACWPTRFNHQLLPIQYCSDPTLAEQPLFDRAINGEAVAQLWQAPQGFVVPGSYRKFTELATVSEQFARLGWPVWLRRSGGGLVPQGPGIINLSLAWPVYQPLGDAAEPIYLFLCGLLQRTLATFGVASHFQAVSGSFCDGRYNLACGEGEQVRKIAGTAQYWRPMVGGKGHVVLAHAVILLDADLYAAHQAANAFEAHLGSGRIYRTDKTVALAELIPEETDLLPRFREALVQVLQNIS</sequence>
<dbReference type="Pfam" id="PF21948">
    <property type="entry name" value="LplA-B_cat"/>
    <property type="match status" value="1"/>
</dbReference>
<gene>
    <name evidence="2" type="ORF">DET57_11323</name>
</gene>
<dbReference type="Gene3D" id="3.30.930.10">
    <property type="entry name" value="Bira Bifunctional Protein, Domain 2"/>
    <property type="match status" value="1"/>
</dbReference>
<keyword evidence="2" id="KW-0436">Ligase</keyword>
<dbReference type="EMBL" id="QJJG01000013">
    <property type="protein sequence ID" value="PXW42829.1"/>
    <property type="molecule type" value="Genomic_DNA"/>
</dbReference>
<dbReference type="PANTHER" id="PTHR43679">
    <property type="entry name" value="OCTANOYLTRANSFERASE LIPM-RELATED"/>
    <property type="match status" value="1"/>
</dbReference>
<protein>
    <submittedName>
        <fullName evidence="2">Lipoate-protein ligase A</fullName>
    </submittedName>
</protein>
<accession>A0A318FQ53</accession>
<organism evidence="2 3">
    <name type="scientific">Klebsiella oxytoca</name>
    <dbReference type="NCBI Taxonomy" id="571"/>
    <lineage>
        <taxon>Bacteria</taxon>
        <taxon>Pseudomonadati</taxon>
        <taxon>Pseudomonadota</taxon>
        <taxon>Gammaproteobacteria</taxon>
        <taxon>Enterobacterales</taxon>
        <taxon>Enterobacteriaceae</taxon>
        <taxon>Klebsiella/Raoultella group</taxon>
        <taxon>Klebsiella</taxon>
    </lineage>
</organism>
<proteinExistence type="predicted"/>
<dbReference type="InterPro" id="IPR045864">
    <property type="entry name" value="aa-tRNA-synth_II/BPL/LPL"/>
</dbReference>